<dbReference type="InterPro" id="IPR003131">
    <property type="entry name" value="T1-type_BTB"/>
</dbReference>
<dbReference type="Proteomes" id="UP001209878">
    <property type="component" value="Unassembled WGS sequence"/>
</dbReference>
<sequence>MMSDEVITLNVGGAIYTTTRCTLGKYPDSMIGAMFSGQYVPTAFDAQGNYFIDRDGFMFRHILNFLRSGRLCLPQGFKDFDLLEAEADFYQIPPLIAAIQTLKSSQPSKTRAGYYVEILDFEETAYFYRFYSDPPRGIHTELKNGGLVISGARSALLGLPLPEKTLKELQSSDSEYRTMNISSSACSKMAVIHHLQSNGWQLVTTSFANNTDTDGSYMVHKYMWFLPL</sequence>
<protein>
    <recommendedName>
        <fullName evidence="1">BTB domain-containing protein</fullName>
    </recommendedName>
</protein>
<evidence type="ECO:0000259" key="1">
    <source>
        <dbReference type="PROSITE" id="PS50097"/>
    </source>
</evidence>
<evidence type="ECO:0000313" key="2">
    <source>
        <dbReference type="EMBL" id="KAK2174603.1"/>
    </source>
</evidence>
<dbReference type="SUPFAM" id="SSF54695">
    <property type="entry name" value="POZ domain"/>
    <property type="match status" value="1"/>
</dbReference>
<dbReference type="PANTHER" id="PTHR14499">
    <property type="entry name" value="POTASSIUM CHANNEL TETRAMERIZATION DOMAIN-CONTAINING"/>
    <property type="match status" value="1"/>
</dbReference>
<gene>
    <name evidence="2" type="ORF">NP493_788g00021</name>
</gene>
<dbReference type="PANTHER" id="PTHR14499:SF144">
    <property type="entry name" value="POTASSIUM CHANNEL TETRAMERISATION-TYPE BTB DOMAIN-CONTAINING PROTEIN"/>
    <property type="match status" value="1"/>
</dbReference>
<dbReference type="SMART" id="SM00225">
    <property type="entry name" value="BTB"/>
    <property type="match status" value="1"/>
</dbReference>
<dbReference type="Gene3D" id="3.30.710.10">
    <property type="entry name" value="Potassium Channel Kv1.1, Chain A"/>
    <property type="match status" value="1"/>
</dbReference>
<reference evidence="2" key="1">
    <citation type="journal article" date="2023" name="Mol. Biol. Evol.">
        <title>Third-Generation Sequencing Reveals the Adaptive Role of the Epigenome in Three Deep-Sea Polychaetes.</title>
        <authorList>
            <person name="Perez M."/>
            <person name="Aroh O."/>
            <person name="Sun Y."/>
            <person name="Lan Y."/>
            <person name="Juniper S.K."/>
            <person name="Young C.R."/>
            <person name="Angers B."/>
            <person name="Qian P.Y."/>
        </authorList>
    </citation>
    <scope>NUCLEOTIDE SEQUENCE</scope>
    <source>
        <strain evidence="2">R07B-5</strain>
    </source>
</reference>
<name>A0AAD9KN37_RIDPI</name>
<dbReference type="InterPro" id="IPR000210">
    <property type="entry name" value="BTB/POZ_dom"/>
</dbReference>
<keyword evidence="3" id="KW-1185">Reference proteome</keyword>
<dbReference type="Pfam" id="PF02214">
    <property type="entry name" value="BTB_2"/>
    <property type="match status" value="1"/>
</dbReference>
<dbReference type="PROSITE" id="PS50097">
    <property type="entry name" value="BTB"/>
    <property type="match status" value="1"/>
</dbReference>
<comment type="caution">
    <text evidence="2">The sequence shown here is derived from an EMBL/GenBank/DDBJ whole genome shotgun (WGS) entry which is preliminary data.</text>
</comment>
<feature type="domain" description="BTB" evidence="1">
    <location>
        <begin position="3"/>
        <end position="75"/>
    </location>
</feature>
<dbReference type="CDD" id="cd18365">
    <property type="entry name" value="BTB_POZ_KCTD6_like"/>
    <property type="match status" value="1"/>
</dbReference>
<proteinExistence type="predicted"/>
<evidence type="ECO:0000313" key="3">
    <source>
        <dbReference type="Proteomes" id="UP001209878"/>
    </source>
</evidence>
<accession>A0AAD9KN37</accession>
<dbReference type="InterPro" id="IPR011333">
    <property type="entry name" value="SKP1/BTB/POZ_sf"/>
</dbReference>
<dbReference type="GO" id="GO:0051260">
    <property type="term" value="P:protein homooligomerization"/>
    <property type="evidence" value="ECO:0007669"/>
    <property type="project" value="InterPro"/>
</dbReference>
<dbReference type="AlphaFoldDB" id="A0AAD9KN37"/>
<dbReference type="EMBL" id="JAODUO010000789">
    <property type="protein sequence ID" value="KAK2174603.1"/>
    <property type="molecule type" value="Genomic_DNA"/>
</dbReference>
<organism evidence="2 3">
    <name type="scientific">Ridgeia piscesae</name>
    <name type="common">Tubeworm</name>
    <dbReference type="NCBI Taxonomy" id="27915"/>
    <lineage>
        <taxon>Eukaryota</taxon>
        <taxon>Metazoa</taxon>
        <taxon>Spiralia</taxon>
        <taxon>Lophotrochozoa</taxon>
        <taxon>Annelida</taxon>
        <taxon>Polychaeta</taxon>
        <taxon>Sedentaria</taxon>
        <taxon>Canalipalpata</taxon>
        <taxon>Sabellida</taxon>
        <taxon>Siboglinidae</taxon>
        <taxon>Ridgeia</taxon>
    </lineage>
</organism>